<dbReference type="GeneID" id="113462386"/>
<dbReference type="Pfam" id="PF04043">
    <property type="entry name" value="PMEI"/>
    <property type="match status" value="1"/>
</dbReference>
<dbReference type="KEGG" id="pda:113462386"/>
<protein>
    <submittedName>
        <fullName evidence="4">Uncharacterized protein LOC113462386</fullName>
    </submittedName>
</protein>
<evidence type="ECO:0000313" key="3">
    <source>
        <dbReference type="Proteomes" id="UP000228380"/>
    </source>
</evidence>
<dbReference type="CDD" id="cd15800">
    <property type="entry name" value="PMEI-like_2"/>
    <property type="match status" value="1"/>
</dbReference>
<dbReference type="GO" id="GO:0004857">
    <property type="term" value="F:enzyme inhibitor activity"/>
    <property type="evidence" value="ECO:0007669"/>
    <property type="project" value="InterPro"/>
</dbReference>
<dbReference type="AlphaFoldDB" id="A0A8B8J1A4"/>
<feature type="chain" id="PRO_5034761169" evidence="1">
    <location>
        <begin position="24"/>
        <end position="191"/>
    </location>
</feature>
<dbReference type="SUPFAM" id="SSF101148">
    <property type="entry name" value="Plant invertase/pectin methylesterase inhibitor"/>
    <property type="match status" value="1"/>
</dbReference>
<reference evidence="3" key="1">
    <citation type="journal article" date="2019" name="Nat. Commun.">
        <title>Genome-wide association mapping of date palm fruit traits.</title>
        <authorList>
            <person name="Hazzouri K.M."/>
            <person name="Gros-Balthazard M."/>
            <person name="Flowers J.M."/>
            <person name="Copetti D."/>
            <person name="Lemansour A."/>
            <person name="Lebrun M."/>
            <person name="Masmoudi K."/>
            <person name="Ferrand S."/>
            <person name="Dhar M.I."/>
            <person name="Fresquez Z.A."/>
            <person name="Rosas U."/>
            <person name="Zhang J."/>
            <person name="Talag J."/>
            <person name="Lee S."/>
            <person name="Kudrna D."/>
            <person name="Powell R.F."/>
            <person name="Leitch I.J."/>
            <person name="Krueger R.R."/>
            <person name="Wing R.A."/>
            <person name="Amiri K.M.A."/>
            <person name="Purugganan M.D."/>
        </authorList>
    </citation>
    <scope>NUCLEOTIDE SEQUENCE [LARGE SCALE GENOMIC DNA]</scope>
    <source>
        <strain evidence="3">cv. Khalas</strain>
    </source>
</reference>
<feature type="domain" description="Pectinesterase inhibitor" evidence="2">
    <location>
        <begin position="40"/>
        <end position="184"/>
    </location>
</feature>
<gene>
    <name evidence="4" type="primary">LOC113462386</name>
</gene>
<dbReference type="OrthoDB" id="763938at2759"/>
<keyword evidence="1" id="KW-0732">Signal</keyword>
<feature type="signal peptide" evidence="1">
    <location>
        <begin position="1"/>
        <end position="23"/>
    </location>
</feature>
<dbReference type="InterPro" id="IPR035513">
    <property type="entry name" value="Invertase/methylesterase_inhib"/>
</dbReference>
<dbReference type="Gene3D" id="1.20.140.40">
    <property type="entry name" value="Invertase/pectin methylesterase inhibitor family protein"/>
    <property type="match status" value="1"/>
</dbReference>
<dbReference type="Proteomes" id="UP000228380">
    <property type="component" value="Chromosome 6"/>
</dbReference>
<proteinExistence type="predicted"/>
<dbReference type="InterPro" id="IPR006501">
    <property type="entry name" value="Pectinesterase_inhib_dom"/>
</dbReference>
<evidence type="ECO:0000313" key="4">
    <source>
        <dbReference type="RefSeq" id="XP_026658343.2"/>
    </source>
</evidence>
<sequence length="191" mass="20971">MRPGSAHLLLLAACFALLPLASPAAVPGAGSHPRRTPLPPVDPRIIPLCNQTHLPDICISAARSYAHEYPVIDPTNLFNILARALIDRIKIDTARTSAMTKTQKLDKMVNVGINNCLKSYEDAMEYTGEGIEAFITRDIRTFVTIFSQVIGAFSGCNDEFMDVPNPLEAQNDRLINMAGNCIRIGKMTFKE</sequence>
<dbReference type="RefSeq" id="XP_026658343.2">
    <property type="nucleotide sequence ID" value="XM_026802542.2"/>
</dbReference>
<dbReference type="NCBIfam" id="TIGR01614">
    <property type="entry name" value="PME_inhib"/>
    <property type="match status" value="1"/>
</dbReference>
<reference evidence="4" key="2">
    <citation type="submission" date="2025-08" db="UniProtKB">
        <authorList>
            <consortium name="RefSeq"/>
        </authorList>
    </citation>
    <scope>IDENTIFICATION</scope>
    <source>
        <tissue evidence="4">Young leaves</tissue>
    </source>
</reference>
<name>A0A8B8J1A4_PHODC</name>
<keyword evidence="3" id="KW-1185">Reference proteome</keyword>
<evidence type="ECO:0000259" key="2">
    <source>
        <dbReference type="SMART" id="SM00856"/>
    </source>
</evidence>
<organism evidence="3 4">
    <name type="scientific">Phoenix dactylifera</name>
    <name type="common">Date palm</name>
    <dbReference type="NCBI Taxonomy" id="42345"/>
    <lineage>
        <taxon>Eukaryota</taxon>
        <taxon>Viridiplantae</taxon>
        <taxon>Streptophyta</taxon>
        <taxon>Embryophyta</taxon>
        <taxon>Tracheophyta</taxon>
        <taxon>Spermatophyta</taxon>
        <taxon>Magnoliopsida</taxon>
        <taxon>Liliopsida</taxon>
        <taxon>Arecaceae</taxon>
        <taxon>Coryphoideae</taxon>
        <taxon>Phoeniceae</taxon>
        <taxon>Phoenix</taxon>
    </lineage>
</organism>
<dbReference type="SMART" id="SM00856">
    <property type="entry name" value="PMEI"/>
    <property type="match status" value="1"/>
</dbReference>
<evidence type="ECO:0000256" key="1">
    <source>
        <dbReference type="SAM" id="SignalP"/>
    </source>
</evidence>
<accession>A0A8B8J1A4</accession>